<keyword evidence="4" id="KW-1185">Reference proteome</keyword>
<dbReference type="PANTHER" id="PTHR21043:SF0">
    <property type="entry name" value="MITOCHONDRIAL ASSEMBLY OF RIBOSOMAL LARGE SUBUNIT PROTEIN 1"/>
    <property type="match status" value="1"/>
</dbReference>
<dbReference type="NCBIfam" id="TIGR00090">
    <property type="entry name" value="rsfS_iojap_ybeB"/>
    <property type="match status" value="1"/>
</dbReference>
<keyword evidence="2" id="KW-0963">Cytoplasm</keyword>
<dbReference type="InterPro" id="IPR004394">
    <property type="entry name" value="Iojap/RsfS/C7orf30"/>
</dbReference>
<dbReference type="RefSeq" id="WP_078697092.1">
    <property type="nucleotide sequence ID" value="NZ_FUYH01000016.1"/>
</dbReference>
<dbReference type="Proteomes" id="UP000190105">
    <property type="component" value="Unassembled WGS sequence"/>
</dbReference>
<dbReference type="HAMAP" id="MF_01477">
    <property type="entry name" value="Iojap_RsfS"/>
    <property type="match status" value="1"/>
</dbReference>
<dbReference type="GO" id="GO:0042256">
    <property type="term" value="P:cytosolic ribosome assembly"/>
    <property type="evidence" value="ECO:0007669"/>
    <property type="project" value="UniProtKB-UniRule"/>
</dbReference>
<dbReference type="GO" id="GO:0005737">
    <property type="term" value="C:cytoplasm"/>
    <property type="evidence" value="ECO:0007669"/>
    <property type="project" value="UniProtKB-SubCell"/>
</dbReference>
<dbReference type="Gene3D" id="3.30.460.10">
    <property type="entry name" value="Beta Polymerase, domain 2"/>
    <property type="match status" value="1"/>
</dbReference>
<comment type="similarity">
    <text evidence="1 2">Belongs to the Iojap/RsfS family.</text>
</comment>
<comment type="subunit">
    <text evidence="2">Interacts with ribosomal protein uL14 (rplN).</text>
</comment>
<sequence>MLLKSSAGIAYYISSAAANKKALDIKILNVTDLSPIADYFVICSGNSSVQVRAIADEIEEKMSEKGYTLSHREGYNGAGWILLDYGNVIAHVFHKDEREFYNIERLWADAIAVNV</sequence>
<dbReference type="STRING" id="1147123.SAMN05443428_11642"/>
<dbReference type="Pfam" id="PF02410">
    <property type="entry name" value="RsfS"/>
    <property type="match status" value="1"/>
</dbReference>
<keyword evidence="2" id="KW-0810">Translation regulation</keyword>
<dbReference type="GO" id="GO:0090071">
    <property type="term" value="P:negative regulation of ribosome biogenesis"/>
    <property type="evidence" value="ECO:0007669"/>
    <property type="project" value="UniProtKB-UniRule"/>
</dbReference>
<reference evidence="4" key="1">
    <citation type="submission" date="2017-02" db="EMBL/GenBank/DDBJ databases">
        <authorList>
            <person name="Varghese N."/>
            <person name="Submissions S."/>
        </authorList>
    </citation>
    <scope>NUCLEOTIDE SEQUENCE [LARGE SCALE GENOMIC DNA]</scope>
    <source>
        <strain evidence="4">USBA 833</strain>
    </source>
</reference>
<evidence type="ECO:0000256" key="1">
    <source>
        <dbReference type="ARBA" id="ARBA00010574"/>
    </source>
</evidence>
<dbReference type="SUPFAM" id="SSF81301">
    <property type="entry name" value="Nucleotidyltransferase"/>
    <property type="match status" value="1"/>
</dbReference>
<comment type="subcellular location">
    <subcellularLocation>
        <location evidence="2">Cytoplasm</location>
    </subcellularLocation>
</comment>
<organism evidence="3 4">
    <name type="scientific">Caloramator quimbayensis</name>
    <dbReference type="NCBI Taxonomy" id="1147123"/>
    <lineage>
        <taxon>Bacteria</taxon>
        <taxon>Bacillati</taxon>
        <taxon>Bacillota</taxon>
        <taxon>Clostridia</taxon>
        <taxon>Eubacteriales</taxon>
        <taxon>Clostridiaceae</taxon>
        <taxon>Caloramator</taxon>
    </lineage>
</organism>
<comment type="function">
    <text evidence="2">Functions as a ribosomal silencing factor. Interacts with ribosomal protein uL14 (rplN), blocking formation of intersubunit bridge B8. Prevents association of the 30S and 50S ribosomal subunits and the formation of functional ribosomes, thus repressing translation.</text>
</comment>
<accession>A0A1T4XYP6</accession>
<dbReference type="GO" id="GO:0017148">
    <property type="term" value="P:negative regulation of translation"/>
    <property type="evidence" value="ECO:0007669"/>
    <property type="project" value="UniProtKB-UniRule"/>
</dbReference>
<keyword evidence="2" id="KW-0678">Repressor</keyword>
<dbReference type="OrthoDB" id="9793681at2"/>
<proteinExistence type="inferred from homology"/>
<evidence type="ECO:0000313" key="4">
    <source>
        <dbReference type="Proteomes" id="UP000190105"/>
    </source>
</evidence>
<gene>
    <name evidence="2" type="primary">rsfS</name>
    <name evidence="3" type="ORF">SAMN05443428_11642</name>
</gene>
<dbReference type="InterPro" id="IPR043519">
    <property type="entry name" value="NT_sf"/>
</dbReference>
<protein>
    <recommendedName>
        <fullName evidence="2">Ribosomal silencing factor RsfS</fullName>
    </recommendedName>
</protein>
<dbReference type="EMBL" id="FUYH01000016">
    <property type="protein sequence ID" value="SKA94677.1"/>
    <property type="molecule type" value="Genomic_DNA"/>
</dbReference>
<name>A0A1T4XYP6_9CLOT</name>
<dbReference type="GO" id="GO:0043023">
    <property type="term" value="F:ribosomal large subunit binding"/>
    <property type="evidence" value="ECO:0007669"/>
    <property type="project" value="TreeGrafter"/>
</dbReference>
<dbReference type="PANTHER" id="PTHR21043">
    <property type="entry name" value="IOJAP SUPERFAMILY ORTHOLOG"/>
    <property type="match status" value="1"/>
</dbReference>
<dbReference type="AlphaFoldDB" id="A0A1T4XYP6"/>
<evidence type="ECO:0000313" key="3">
    <source>
        <dbReference type="EMBL" id="SKA94677.1"/>
    </source>
</evidence>
<evidence type="ECO:0000256" key="2">
    <source>
        <dbReference type="HAMAP-Rule" id="MF_01477"/>
    </source>
</evidence>